<dbReference type="GO" id="GO:0005634">
    <property type="term" value="C:nucleus"/>
    <property type="evidence" value="ECO:0007669"/>
    <property type="project" value="TreeGrafter"/>
</dbReference>
<dbReference type="AlphaFoldDB" id="A0A553P1C0"/>
<evidence type="ECO:0000259" key="7">
    <source>
        <dbReference type="PROSITE" id="PS50888"/>
    </source>
</evidence>
<dbReference type="InterPro" id="IPR040259">
    <property type="entry name" value="Mesogenin/MesP"/>
</dbReference>
<comment type="caution">
    <text evidence="8">The sequence shown here is derived from an EMBL/GenBank/DDBJ whole genome shotgun (WGS) entry which is preliminary data.</text>
</comment>
<evidence type="ECO:0000256" key="2">
    <source>
        <dbReference type="ARBA" id="ARBA00023015"/>
    </source>
</evidence>
<dbReference type="PANTHER" id="PTHR20937">
    <property type="entry name" value="IP14615P"/>
    <property type="match status" value="1"/>
</dbReference>
<dbReference type="Gene3D" id="4.10.280.10">
    <property type="entry name" value="Helix-loop-helix DNA-binding domain"/>
    <property type="match status" value="1"/>
</dbReference>
<dbReference type="SMART" id="SM00353">
    <property type="entry name" value="HLH"/>
    <property type="match status" value="1"/>
</dbReference>
<keyword evidence="5" id="KW-0539">Nucleus</keyword>
<sequence length="493" mass="54636">MRKLVKRRISTNTTTPTTTTTDPRALKESPDAKSRRTASPFIYDNEATDVVNTVQTADTTVHDYDLPRELPDPSGSRPLSVDGVAHVQRNEELPAEEATALVSMPDGATEVIYFPPGKGEIKEIPGMGSVLETTQPDGRVVRYPVIGHALDEDEEARQMAIINETATKLPSFNKILHSSSDQAEDQRRKEDGAPTFTELTVPTSMQGEDVLSPSAAHAKVYADLDAAQPTTSMGTLDLQSQPPHHSEGEHSYLPWNYYNHEDRPSPIEAQGLSGHPYDPQYASSSSDLYGEDMTGLGQGPAQYSLRPDLGNPPEASSMVWPGPPMHPNTDNHCILIQRVPQRGRKSKGTGKTGANRFDDEVKREQYKRSACDRERARMKDMNKSFELLRKRLPFCKPPGKRLSKIESLRLAIKYIKHLQYLLSFPISQKIPPHIVEFDSTLPAWVKNPSIPGATIIGDLEGSGNYIHTDDLWITTSVRGPTMEQPLVYEGYAS</sequence>
<proteinExistence type="predicted"/>
<organism evidence="8 9">
    <name type="scientific">Tigriopus californicus</name>
    <name type="common">Marine copepod</name>
    <dbReference type="NCBI Taxonomy" id="6832"/>
    <lineage>
        <taxon>Eukaryota</taxon>
        <taxon>Metazoa</taxon>
        <taxon>Ecdysozoa</taxon>
        <taxon>Arthropoda</taxon>
        <taxon>Crustacea</taxon>
        <taxon>Multicrustacea</taxon>
        <taxon>Hexanauplia</taxon>
        <taxon>Copepoda</taxon>
        <taxon>Harpacticoida</taxon>
        <taxon>Harpacticidae</taxon>
        <taxon>Tigriopus</taxon>
    </lineage>
</organism>
<feature type="domain" description="BHLH" evidence="7">
    <location>
        <begin position="365"/>
        <end position="418"/>
    </location>
</feature>
<feature type="compositionally biased region" description="Low complexity" evidence="6">
    <location>
        <begin position="11"/>
        <end position="21"/>
    </location>
</feature>
<dbReference type="OrthoDB" id="6382502at2759"/>
<dbReference type="FunFam" id="4.10.280.10:FF:000090">
    <property type="entry name" value="Salivary gland-expressed bHLH"/>
    <property type="match status" value="1"/>
</dbReference>
<keyword evidence="9" id="KW-1185">Reference proteome</keyword>
<feature type="region of interest" description="Disordered" evidence="6">
    <location>
        <begin position="178"/>
        <end position="208"/>
    </location>
</feature>
<dbReference type="SUPFAM" id="SSF47459">
    <property type="entry name" value="HLH, helix-loop-helix DNA-binding domain"/>
    <property type="match status" value="1"/>
</dbReference>
<dbReference type="EMBL" id="VCGU01000008">
    <property type="protein sequence ID" value="TRY71486.1"/>
    <property type="molecule type" value="Genomic_DNA"/>
</dbReference>
<evidence type="ECO:0000256" key="3">
    <source>
        <dbReference type="ARBA" id="ARBA00023125"/>
    </source>
</evidence>
<dbReference type="PROSITE" id="PS50888">
    <property type="entry name" value="BHLH"/>
    <property type="match status" value="1"/>
</dbReference>
<feature type="region of interest" description="Disordered" evidence="6">
    <location>
        <begin position="232"/>
        <end position="313"/>
    </location>
</feature>
<evidence type="ECO:0000313" key="9">
    <source>
        <dbReference type="Proteomes" id="UP000318571"/>
    </source>
</evidence>
<keyword evidence="2" id="KW-0805">Transcription regulation</keyword>
<feature type="compositionally biased region" description="Polar residues" evidence="6">
    <location>
        <begin position="197"/>
        <end position="206"/>
    </location>
</feature>
<feature type="compositionally biased region" description="Basic and acidic residues" evidence="6">
    <location>
        <begin position="24"/>
        <end position="34"/>
    </location>
</feature>
<reference evidence="8 9" key="1">
    <citation type="journal article" date="2018" name="Nat. Ecol. Evol.">
        <title>Genomic signatures of mitonuclear coevolution across populations of Tigriopus californicus.</title>
        <authorList>
            <person name="Barreto F.S."/>
            <person name="Watson E.T."/>
            <person name="Lima T.G."/>
            <person name="Willett C.S."/>
            <person name="Edmands S."/>
            <person name="Li W."/>
            <person name="Burton R.S."/>
        </authorList>
    </citation>
    <scope>NUCLEOTIDE SEQUENCE [LARGE SCALE GENOMIC DNA]</scope>
    <source>
        <strain evidence="8 9">San Diego</strain>
    </source>
</reference>
<evidence type="ECO:0000256" key="5">
    <source>
        <dbReference type="ARBA" id="ARBA00023242"/>
    </source>
</evidence>
<dbReference type="GO" id="GO:0000981">
    <property type="term" value="F:DNA-binding transcription factor activity, RNA polymerase II-specific"/>
    <property type="evidence" value="ECO:0007669"/>
    <property type="project" value="TreeGrafter"/>
</dbReference>
<evidence type="ECO:0000256" key="6">
    <source>
        <dbReference type="SAM" id="MobiDB-lite"/>
    </source>
</evidence>
<dbReference type="InterPro" id="IPR011598">
    <property type="entry name" value="bHLH_dom"/>
</dbReference>
<dbReference type="GO" id="GO:0000978">
    <property type="term" value="F:RNA polymerase II cis-regulatory region sequence-specific DNA binding"/>
    <property type="evidence" value="ECO:0007669"/>
    <property type="project" value="TreeGrafter"/>
</dbReference>
<dbReference type="GO" id="GO:0001707">
    <property type="term" value="P:mesoderm formation"/>
    <property type="evidence" value="ECO:0007669"/>
    <property type="project" value="TreeGrafter"/>
</dbReference>
<keyword evidence="3" id="KW-0238">DNA-binding</keyword>
<feature type="compositionally biased region" description="Polar residues" evidence="6">
    <location>
        <begin position="232"/>
        <end position="243"/>
    </location>
</feature>
<evidence type="ECO:0000313" key="8">
    <source>
        <dbReference type="EMBL" id="TRY71486.1"/>
    </source>
</evidence>
<gene>
    <name evidence="8" type="ORF">TCAL_00243</name>
</gene>
<dbReference type="Proteomes" id="UP000318571">
    <property type="component" value="Chromosome 7"/>
</dbReference>
<keyword evidence="1" id="KW-0217">Developmental protein</keyword>
<dbReference type="Pfam" id="PF00010">
    <property type="entry name" value="HLH"/>
    <property type="match status" value="1"/>
</dbReference>
<dbReference type="GO" id="GO:0046983">
    <property type="term" value="F:protein dimerization activity"/>
    <property type="evidence" value="ECO:0007669"/>
    <property type="project" value="InterPro"/>
</dbReference>
<protein>
    <recommendedName>
        <fullName evidence="7">BHLH domain-containing protein</fullName>
    </recommendedName>
</protein>
<dbReference type="PANTHER" id="PTHR20937:SF3">
    <property type="entry name" value="IP14615P"/>
    <property type="match status" value="1"/>
</dbReference>
<accession>A0A553P1C0</accession>
<dbReference type="InterPro" id="IPR036638">
    <property type="entry name" value="HLH_DNA-bd_sf"/>
</dbReference>
<evidence type="ECO:0000256" key="1">
    <source>
        <dbReference type="ARBA" id="ARBA00022473"/>
    </source>
</evidence>
<feature type="region of interest" description="Disordered" evidence="6">
    <location>
        <begin position="1"/>
        <end position="40"/>
    </location>
</feature>
<evidence type="ECO:0000256" key="4">
    <source>
        <dbReference type="ARBA" id="ARBA00023163"/>
    </source>
</evidence>
<name>A0A553P1C0_TIGCA</name>
<feature type="region of interest" description="Disordered" evidence="6">
    <location>
        <begin position="341"/>
        <end position="361"/>
    </location>
</feature>
<dbReference type="STRING" id="6832.A0A553P1C0"/>
<dbReference type="CDD" id="cd11390">
    <property type="entry name" value="bHLH_TS"/>
    <property type="match status" value="1"/>
</dbReference>
<keyword evidence="4" id="KW-0804">Transcription</keyword>